<dbReference type="Proteomes" id="UP000814140">
    <property type="component" value="Unassembled WGS sequence"/>
</dbReference>
<accession>A0ACB8TI26</accession>
<proteinExistence type="predicted"/>
<evidence type="ECO:0000313" key="2">
    <source>
        <dbReference type="Proteomes" id="UP000814140"/>
    </source>
</evidence>
<gene>
    <name evidence="1" type="ORF">BV25DRAFT_509292</name>
</gene>
<protein>
    <submittedName>
        <fullName evidence="1">Uncharacterized protein</fullName>
    </submittedName>
</protein>
<reference evidence="1" key="2">
    <citation type="journal article" date="2022" name="New Phytol.">
        <title>Evolutionary transition to the ectomycorrhizal habit in the genomes of a hyperdiverse lineage of mushroom-forming fungi.</title>
        <authorList>
            <person name="Looney B."/>
            <person name="Miyauchi S."/>
            <person name="Morin E."/>
            <person name="Drula E."/>
            <person name="Courty P.E."/>
            <person name="Kohler A."/>
            <person name="Kuo A."/>
            <person name="LaButti K."/>
            <person name="Pangilinan J."/>
            <person name="Lipzen A."/>
            <person name="Riley R."/>
            <person name="Andreopoulos W."/>
            <person name="He G."/>
            <person name="Johnson J."/>
            <person name="Nolan M."/>
            <person name="Tritt A."/>
            <person name="Barry K.W."/>
            <person name="Grigoriev I.V."/>
            <person name="Nagy L.G."/>
            <person name="Hibbett D."/>
            <person name="Henrissat B."/>
            <person name="Matheny P.B."/>
            <person name="Labbe J."/>
            <person name="Martin F.M."/>
        </authorList>
    </citation>
    <scope>NUCLEOTIDE SEQUENCE</scope>
    <source>
        <strain evidence="1">HHB10654</strain>
    </source>
</reference>
<name>A0ACB8TI26_9AGAM</name>
<keyword evidence="2" id="KW-1185">Reference proteome</keyword>
<comment type="caution">
    <text evidence="1">The sequence shown here is derived from an EMBL/GenBank/DDBJ whole genome shotgun (WGS) entry which is preliminary data.</text>
</comment>
<organism evidence="1 2">
    <name type="scientific">Artomyces pyxidatus</name>
    <dbReference type="NCBI Taxonomy" id="48021"/>
    <lineage>
        <taxon>Eukaryota</taxon>
        <taxon>Fungi</taxon>
        <taxon>Dikarya</taxon>
        <taxon>Basidiomycota</taxon>
        <taxon>Agaricomycotina</taxon>
        <taxon>Agaricomycetes</taxon>
        <taxon>Russulales</taxon>
        <taxon>Auriscalpiaceae</taxon>
        <taxon>Artomyces</taxon>
    </lineage>
</organism>
<reference evidence="1" key="1">
    <citation type="submission" date="2021-03" db="EMBL/GenBank/DDBJ databases">
        <authorList>
            <consortium name="DOE Joint Genome Institute"/>
            <person name="Ahrendt S."/>
            <person name="Looney B.P."/>
            <person name="Miyauchi S."/>
            <person name="Morin E."/>
            <person name="Drula E."/>
            <person name="Courty P.E."/>
            <person name="Chicoki N."/>
            <person name="Fauchery L."/>
            <person name="Kohler A."/>
            <person name="Kuo A."/>
            <person name="Labutti K."/>
            <person name="Pangilinan J."/>
            <person name="Lipzen A."/>
            <person name="Riley R."/>
            <person name="Andreopoulos W."/>
            <person name="He G."/>
            <person name="Johnson J."/>
            <person name="Barry K.W."/>
            <person name="Grigoriev I.V."/>
            <person name="Nagy L."/>
            <person name="Hibbett D."/>
            <person name="Henrissat B."/>
            <person name="Matheny P.B."/>
            <person name="Labbe J."/>
            <person name="Martin F."/>
        </authorList>
    </citation>
    <scope>NUCLEOTIDE SEQUENCE</scope>
    <source>
        <strain evidence="1">HHB10654</strain>
    </source>
</reference>
<sequence>MPQAVPPSLCIRPPPIVTDSREIHACQDPFLRLRRHGDCLGLHTRCTGRDCSVTHGERLTSLGLLSCNLTGVSLRDAVSAGILSRILHVTLPLRHGLRSTPFQNISLCCRDHLISGSNSISCKTRGLIILWTEPNNGESSGQVLAGADSPRLQSRSASSATLIMVCLPQPRAMYEDVSAARLGHVVKSPRVDLPPGRRVVRLNHA</sequence>
<dbReference type="EMBL" id="MU277188">
    <property type="protein sequence ID" value="KAI0068040.1"/>
    <property type="molecule type" value="Genomic_DNA"/>
</dbReference>
<evidence type="ECO:0000313" key="1">
    <source>
        <dbReference type="EMBL" id="KAI0068040.1"/>
    </source>
</evidence>